<dbReference type="PANTHER" id="PTHR44068">
    <property type="entry name" value="ZGC:194242"/>
    <property type="match status" value="1"/>
</dbReference>
<dbReference type="eggNOG" id="KOG1269">
    <property type="taxonomic scope" value="Eukaryota"/>
</dbReference>
<evidence type="ECO:0000313" key="1">
    <source>
        <dbReference type="EMBL" id="EGB10358.1"/>
    </source>
</evidence>
<dbReference type="OrthoDB" id="193370at2759"/>
<evidence type="ECO:0008006" key="3">
    <source>
        <dbReference type="Google" id="ProtNLM"/>
    </source>
</evidence>
<dbReference type="CDD" id="cd02440">
    <property type="entry name" value="AdoMet_MTases"/>
    <property type="match status" value="1"/>
</dbReference>
<accession>F0Y2U8</accession>
<dbReference type="SUPFAM" id="SSF53335">
    <property type="entry name" value="S-adenosyl-L-methionine-dependent methyltransferases"/>
    <property type="match status" value="1"/>
</dbReference>
<dbReference type="RefSeq" id="XP_009035163.1">
    <property type="nucleotide sequence ID" value="XM_009036915.1"/>
</dbReference>
<dbReference type="KEGG" id="aaf:AURANDRAFT_59958"/>
<dbReference type="Pfam" id="PF13489">
    <property type="entry name" value="Methyltransf_23"/>
    <property type="match status" value="1"/>
</dbReference>
<dbReference type="InterPro" id="IPR050447">
    <property type="entry name" value="Erg6_SMT_methyltransf"/>
</dbReference>
<organism evidence="2">
    <name type="scientific">Aureococcus anophagefferens</name>
    <name type="common">Harmful bloom alga</name>
    <dbReference type="NCBI Taxonomy" id="44056"/>
    <lineage>
        <taxon>Eukaryota</taxon>
        <taxon>Sar</taxon>
        <taxon>Stramenopiles</taxon>
        <taxon>Ochrophyta</taxon>
        <taxon>Pelagophyceae</taxon>
        <taxon>Pelagomonadales</taxon>
        <taxon>Pelagomonadaceae</taxon>
        <taxon>Aureococcus</taxon>
    </lineage>
</organism>
<keyword evidence="2" id="KW-1185">Reference proteome</keyword>
<evidence type="ECO:0000313" key="2">
    <source>
        <dbReference type="Proteomes" id="UP000002729"/>
    </source>
</evidence>
<reference evidence="1 2" key="1">
    <citation type="journal article" date="2011" name="Proc. Natl. Acad. Sci. U.S.A.">
        <title>Niche of harmful alga Aureococcus anophagefferens revealed through ecogenomics.</title>
        <authorList>
            <person name="Gobler C.J."/>
            <person name="Berry D.L."/>
            <person name="Dyhrman S.T."/>
            <person name="Wilhelm S.W."/>
            <person name="Salamov A."/>
            <person name="Lobanov A.V."/>
            <person name="Zhang Y."/>
            <person name="Collier J.L."/>
            <person name="Wurch L.L."/>
            <person name="Kustka A.B."/>
            <person name="Dill B.D."/>
            <person name="Shah M."/>
            <person name="VerBerkmoes N.C."/>
            <person name="Kuo A."/>
            <person name="Terry A."/>
            <person name="Pangilinan J."/>
            <person name="Lindquist E.A."/>
            <person name="Lucas S."/>
            <person name="Paulsen I.T."/>
            <person name="Hattenrath-Lehmann T.K."/>
            <person name="Talmage S.C."/>
            <person name="Walker E.A."/>
            <person name="Koch F."/>
            <person name="Burson A.M."/>
            <person name="Marcoval M.A."/>
            <person name="Tang Y.Z."/>
            <person name="Lecleir G.R."/>
            <person name="Coyne K.J."/>
            <person name="Berg G.M."/>
            <person name="Bertrand E.M."/>
            <person name="Saito M.A."/>
            <person name="Gladyshev V.N."/>
            <person name="Grigoriev I.V."/>
        </authorList>
    </citation>
    <scope>NUCLEOTIDE SEQUENCE [LARGE SCALE GENOMIC DNA]</scope>
    <source>
        <strain evidence="2">CCMP 1984</strain>
    </source>
</reference>
<dbReference type="GeneID" id="20222897"/>
<sequence length="307" mass="33527">MSAAVQKTTGDFKNKQFSEEEVASKVVEQYDEVHARTFYKYVMGGGGYDIHYGMFRTASDGVFESSKNTNAALLRLLDQTRPVTKDSVVLDLGSGHGGLSHEIATTFGCKVVSFNISPEQNNMNLEEAARLGVKELISVVEGNFNDAATFPPKKLPKITHIVSCEVFCHAASKPALLSDIFKMLEPGGALVFTDIMGADGANEKALKDFTDRNATTEMARPSGYLQQMKDAGFAHVGFFDGSGHLLPYFAAMLDVCLKQGDDMVKDGVPRPYLDKWIASLTDRVKIQGDEAVFAWGLFSARKPGPLY</sequence>
<gene>
    <name evidence="1" type="ORF">AURANDRAFT_59958</name>
</gene>
<dbReference type="AlphaFoldDB" id="F0Y2U8"/>
<dbReference type="Proteomes" id="UP000002729">
    <property type="component" value="Unassembled WGS sequence"/>
</dbReference>
<protein>
    <recommendedName>
        <fullName evidence="3">Methyltransferase type 11 domain-containing protein</fullName>
    </recommendedName>
</protein>
<dbReference type="InterPro" id="IPR029063">
    <property type="entry name" value="SAM-dependent_MTases_sf"/>
</dbReference>
<name>F0Y2U8_AURAN</name>
<dbReference type="EMBL" id="GL833124">
    <property type="protein sequence ID" value="EGB10358.1"/>
    <property type="molecule type" value="Genomic_DNA"/>
</dbReference>
<dbReference type="OMA" id="NINASRW"/>
<dbReference type="InParanoid" id="F0Y2U8"/>
<proteinExistence type="predicted"/>
<dbReference type="Gene3D" id="3.40.50.150">
    <property type="entry name" value="Vaccinia Virus protein VP39"/>
    <property type="match status" value="1"/>
</dbReference>
<dbReference type="PANTHER" id="PTHR44068:SF11">
    <property type="entry name" value="GERANYL DIPHOSPHATE 2-C-METHYLTRANSFERASE"/>
    <property type="match status" value="1"/>
</dbReference>